<evidence type="ECO:0000313" key="14">
    <source>
        <dbReference type="EMBL" id="TCT40294.1"/>
    </source>
</evidence>
<proteinExistence type="inferred from homology"/>
<dbReference type="Pfam" id="PF01494">
    <property type="entry name" value="FAD_binding_3"/>
    <property type="match status" value="1"/>
</dbReference>
<dbReference type="GO" id="GO:0004846">
    <property type="term" value="F:urate oxidase activity"/>
    <property type="evidence" value="ECO:0007669"/>
    <property type="project" value="InterPro"/>
</dbReference>
<dbReference type="GO" id="GO:0071949">
    <property type="term" value="F:FAD binding"/>
    <property type="evidence" value="ECO:0007669"/>
    <property type="project" value="InterPro"/>
</dbReference>
<dbReference type="EC" id="1.14.13.113" evidence="10"/>
<dbReference type="PANTHER" id="PTHR13789:SF309">
    <property type="entry name" value="PUTATIVE (AFU_ORTHOLOGUE AFUA_6G14510)-RELATED"/>
    <property type="match status" value="1"/>
</dbReference>
<evidence type="ECO:0000256" key="1">
    <source>
        <dbReference type="ARBA" id="ARBA00001974"/>
    </source>
</evidence>
<comment type="cofactor">
    <cofactor evidence="1">
        <name>FAD</name>
        <dbReference type="ChEBI" id="CHEBI:57692"/>
    </cofactor>
</comment>
<dbReference type="InterPro" id="IPR050493">
    <property type="entry name" value="FAD-dep_Monooxygenase_BioMet"/>
</dbReference>
<evidence type="ECO:0000256" key="11">
    <source>
        <dbReference type="ARBA" id="ARBA00035262"/>
    </source>
</evidence>
<evidence type="ECO:0000256" key="10">
    <source>
        <dbReference type="ARBA" id="ARBA00035128"/>
    </source>
</evidence>
<dbReference type="NCBIfam" id="NF033623">
    <property type="entry name" value="urate_HpxO"/>
    <property type="match status" value="1"/>
</dbReference>
<evidence type="ECO:0000256" key="7">
    <source>
        <dbReference type="ARBA" id="ARBA00023027"/>
    </source>
</evidence>
<dbReference type="PANTHER" id="PTHR13789">
    <property type="entry name" value="MONOOXYGENASE"/>
    <property type="match status" value="1"/>
</dbReference>
<accession>A0A4R3P1N2</accession>
<dbReference type="RefSeq" id="WP_132310299.1">
    <property type="nucleotide sequence ID" value="NZ_SMAR01000009.1"/>
</dbReference>
<feature type="domain" description="FAD-binding" evidence="13">
    <location>
        <begin position="2"/>
        <end position="338"/>
    </location>
</feature>
<comment type="pathway">
    <text evidence="2">Purine metabolism; urate degradation.</text>
</comment>
<dbReference type="EMBL" id="SMAR01000009">
    <property type="protein sequence ID" value="TCT40294.1"/>
    <property type="molecule type" value="Genomic_DNA"/>
</dbReference>
<evidence type="ECO:0000313" key="15">
    <source>
        <dbReference type="Proteomes" id="UP000295097"/>
    </source>
</evidence>
<keyword evidence="8" id="KW-0503">Monooxygenase</keyword>
<comment type="catalytic activity">
    <reaction evidence="12">
        <text>urate + NADH + O2 + H(+) = 5-hydroxyisourate + NAD(+) + H2O</text>
        <dbReference type="Rhea" id="RHEA:27329"/>
        <dbReference type="ChEBI" id="CHEBI:15377"/>
        <dbReference type="ChEBI" id="CHEBI:15378"/>
        <dbReference type="ChEBI" id="CHEBI:15379"/>
        <dbReference type="ChEBI" id="CHEBI:17775"/>
        <dbReference type="ChEBI" id="CHEBI:18072"/>
        <dbReference type="ChEBI" id="CHEBI:57540"/>
        <dbReference type="ChEBI" id="CHEBI:57945"/>
        <dbReference type="EC" id="1.14.13.113"/>
    </reaction>
</comment>
<evidence type="ECO:0000256" key="3">
    <source>
        <dbReference type="ARBA" id="ARBA00022630"/>
    </source>
</evidence>
<evidence type="ECO:0000256" key="5">
    <source>
        <dbReference type="ARBA" id="ARBA00022827"/>
    </source>
</evidence>
<keyword evidence="4" id="KW-0659">Purine metabolism</keyword>
<dbReference type="AlphaFoldDB" id="A0A4R3P1N2"/>
<evidence type="ECO:0000256" key="6">
    <source>
        <dbReference type="ARBA" id="ARBA00023002"/>
    </source>
</evidence>
<dbReference type="Gene3D" id="3.50.50.60">
    <property type="entry name" value="FAD/NAD(P)-binding domain"/>
    <property type="match status" value="1"/>
</dbReference>
<keyword evidence="3" id="KW-0285">Flavoprotein</keyword>
<evidence type="ECO:0000256" key="8">
    <source>
        <dbReference type="ARBA" id="ARBA00023033"/>
    </source>
</evidence>
<dbReference type="SUPFAM" id="SSF51905">
    <property type="entry name" value="FAD/NAD(P)-binding domain"/>
    <property type="match status" value="1"/>
</dbReference>
<comment type="similarity">
    <text evidence="9">Belongs to the FAD-dependent urate hydroxylase family.</text>
</comment>
<gene>
    <name evidence="14" type="ORF">EDC90_100916</name>
</gene>
<keyword evidence="5" id="KW-0274">FAD</keyword>
<keyword evidence="7" id="KW-0520">NAD</keyword>
<dbReference type="OrthoDB" id="4230779at2"/>
<evidence type="ECO:0000256" key="9">
    <source>
        <dbReference type="ARBA" id="ARBA00035121"/>
    </source>
</evidence>
<dbReference type="GO" id="GO:0102099">
    <property type="term" value="F:FAD-dependent urate hydroxylase activity"/>
    <property type="evidence" value="ECO:0007669"/>
    <property type="project" value="UniProtKB-EC"/>
</dbReference>
<dbReference type="PRINTS" id="PR00420">
    <property type="entry name" value="RNGMNOXGNASE"/>
</dbReference>
<name>A0A4R3P1N2_9HYPH</name>
<dbReference type="Proteomes" id="UP000295097">
    <property type="component" value="Unassembled WGS sequence"/>
</dbReference>
<keyword evidence="6" id="KW-0560">Oxidoreductase</keyword>
<evidence type="ECO:0000256" key="4">
    <source>
        <dbReference type="ARBA" id="ARBA00022631"/>
    </source>
</evidence>
<dbReference type="InterPro" id="IPR002938">
    <property type="entry name" value="FAD-bd"/>
</dbReference>
<organism evidence="14 15">
    <name type="scientific">Martelella mediterranea</name>
    <dbReference type="NCBI Taxonomy" id="293089"/>
    <lineage>
        <taxon>Bacteria</taxon>
        <taxon>Pseudomonadati</taxon>
        <taxon>Pseudomonadota</taxon>
        <taxon>Alphaproteobacteria</taxon>
        <taxon>Hyphomicrobiales</taxon>
        <taxon>Aurantimonadaceae</taxon>
        <taxon>Martelella</taxon>
    </lineage>
</organism>
<reference evidence="14 15" key="1">
    <citation type="submission" date="2019-03" db="EMBL/GenBank/DDBJ databases">
        <title>Freshwater and sediment microbial communities from various areas in North America, analyzing microbe dynamics in response to fracking.</title>
        <authorList>
            <person name="Lamendella R."/>
        </authorList>
    </citation>
    <scope>NUCLEOTIDE SEQUENCE [LARGE SCALE GENOMIC DNA]</scope>
    <source>
        <strain evidence="14 15">175.2</strain>
    </source>
</reference>
<comment type="caution">
    <text evidence="14">The sequence shown here is derived from an EMBL/GenBank/DDBJ whole genome shotgun (WGS) entry which is preliminary data.</text>
</comment>
<evidence type="ECO:0000256" key="12">
    <source>
        <dbReference type="ARBA" id="ARBA00047521"/>
    </source>
</evidence>
<dbReference type="GO" id="GO:0019628">
    <property type="term" value="P:urate catabolic process"/>
    <property type="evidence" value="ECO:0007669"/>
    <property type="project" value="InterPro"/>
</dbReference>
<evidence type="ECO:0000259" key="13">
    <source>
        <dbReference type="Pfam" id="PF01494"/>
    </source>
</evidence>
<protein>
    <recommendedName>
        <fullName evidence="11">FAD-dependent urate hydroxylase</fullName>
        <ecNumber evidence="10">1.14.13.113</ecNumber>
    </recommendedName>
</protein>
<keyword evidence="15" id="KW-1185">Reference proteome</keyword>
<dbReference type="InterPro" id="IPR047712">
    <property type="entry name" value="HpxO"/>
</dbReference>
<sequence>MKAIVIGAGMGGLCAAIGLKRIGFSVEVYEKVREIRPVGAALSLWSNGVKCLNFLGLEKEVAALGGAMDKMAYHDGLTGDEMTGFSLDPLYRDVGQRAYPVARAELQSMLMNTLDKSEVHLGTELISIEQDEESVTARFVDGSSATGDLLIGADGAHSVVRPYVLGKSVKRRYAGYVNWNGLIEIDDSLAPSNQWTTFVAEGKRVSLMPVAGNRFYFFFDVPLPAGMPNDRATYKSELKEHFSGWAEPVQALIERLDPARTNRVEIFDIDPFKQWSRGRVALLGDSAHNTAPDIGQGGCSAMEDAVALSIALQTNTYGIEDALRRYQNRRAGRAGELVLRARKRCAETHAEDPDATHKWYESLRQEDGSRIMRGILSNIEGNPLDA</sequence>
<evidence type="ECO:0000256" key="2">
    <source>
        <dbReference type="ARBA" id="ARBA00004705"/>
    </source>
</evidence>
<dbReference type="GO" id="GO:0006144">
    <property type="term" value="P:purine nucleobase metabolic process"/>
    <property type="evidence" value="ECO:0007669"/>
    <property type="project" value="UniProtKB-KW"/>
</dbReference>
<dbReference type="InterPro" id="IPR036188">
    <property type="entry name" value="FAD/NAD-bd_sf"/>
</dbReference>